<dbReference type="InterPro" id="IPR050464">
    <property type="entry name" value="Zeta_carotene_desat/Oxidored"/>
</dbReference>
<dbReference type="Pfam" id="PF01593">
    <property type="entry name" value="Amino_oxidase"/>
    <property type="match status" value="1"/>
</dbReference>
<proteinExistence type="predicted"/>
<dbReference type="PANTHER" id="PTHR42923">
    <property type="entry name" value="PROTOPORPHYRINOGEN OXIDASE"/>
    <property type="match status" value="1"/>
</dbReference>
<dbReference type="Gene3D" id="3.50.50.60">
    <property type="entry name" value="FAD/NAD(P)-binding domain"/>
    <property type="match status" value="1"/>
</dbReference>
<dbReference type="PANTHER" id="PTHR42923:SF3">
    <property type="entry name" value="PROTOPORPHYRINOGEN OXIDASE"/>
    <property type="match status" value="1"/>
</dbReference>
<name>A0A561SPR4_9PSEU</name>
<dbReference type="GO" id="GO:0016491">
    <property type="term" value="F:oxidoreductase activity"/>
    <property type="evidence" value="ECO:0007669"/>
    <property type="project" value="InterPro"/>
</dbReference>
<evidence type="ECO:0000259" key="1">
    <source>
        <dbReference type="Pfam" id="PF01593"/>
    </source>
</evidence>
<protein>
    <submittedName>
        <fullName evidence="2">Protoporphyrinogen oxidase /UDP-galactopyranose mutase</fullName>
    </submittedName>
</protein>
<dbReference type="InterPro" id="IPR036188">
    <property type="entry name" value="FAD/NAD-bd_sf"/>
</dbReference>
<organism evidence="2 3">
    <name type="scientific">Pseudonocardia hierapolitana</name>
    <dbReference type="NCBI Taxonomy" id="1128676"/>
    <lineage>
        <taxon>Bacteria</taxon>
        <taxon>Bacillati</taxon>
        <taxon>Actinomycetota</taxon>
        <taxon>Actinomycetes</taxon>
        <taxon>Pseudonocardiales</taxon>
        <taxon>Pseudonocardiaceae</taxon>
        <taxon>Pseudonocardia</taxon>
    </lineage>
</organism>
<dbReference type="RefSeq" id="WP_147256136.1">
    <property type="nucleotide sequence ID" value="NZ_VIWU01000001.1"/>
</dbReference>
<dbReference type="OrthoDB" id="3267377at2"/>
<dbReference type="Proteomes" id="UP000321261">
    <property type="component" value="Unassembled WGS sequence"/>
</dbReference>
<sequence length="441" mass="46388">MRSRSDEVIVVGAGIAGLTAAHRLAAAGVQVRVLEAASEPGGRMLTRPVGGGLMEQGAQFLSTGYEIIPELVEAAGLSRQVVKVSGRSMVVADGRSWLFDTDRPWSFLTGGVVRVRDIAPVARGLWSTRELAARPKNDLVRWSDLDALSGLHWARARFGSGLTRRLLLPAVNGLFFQDLADNSAVLLGSFLAYSALGPKAFTLRGGLGSLTTALAATLDVEYDIRVERVERSGSPGSNVALATSRGPREAAAAVIATPARPATSMLVDPTPDETAVLRTPYSCELLVGLALEEPLADDELGGAYGALVTPNSSSPLAAIAVYSRADATAAGEVLTVMFGQDAARRLMAADDAAIRTAAVDAATPLLPGLAGRVTESHVSRWQEALPYIEVGHATAVQHYRDRLPFGSPVLLAGDYLGLPWSDSAAFNGRWAADRLIAGRTD</sequence>
<dbReference type="EMBL" id="VIWU01000001">
    <property type="protein sequence ID" value="TWF76859.1"/>
    <property type="molecule type" value="Genomic_DNA"/>
</dbReference>
<accession>A0A561SPR4</accession>
<dbReference type="SUPFAM" id="SSF54373">
    <property type="entry name" value="FAD-linked reductases, C-terminal domain"/>
    <property type="match status" value="1"/>
</dbReference>
<dbReference type="Gene3D" id="1.10.3110.10">
    <property type="entry name" value="protoporphyrinogen ix oxidase, domain 3"/>
    <property type="match status" value="1"/>
</dbReference>
<dbReference type="InterPro" id="IPR002937">
    <property type="entry name" value="Amino_oxidase"/>
</dbReference>
<dbReference type="AlphaFoldDB" id="A0A561SPR4"/>
<dbReference type="SUPFAM" id="SSF51905">
    <property type="entry name" value="FAD/NAD(P)-binding domain"/>
    <property type="match status" value="1"/>
</dbReference>
<keyword evidence="3" id="KW-1185">Reference proteome</keyword>
<gene>
    <name evidence="2" type="ORF">FHX44_112757</name>
</gene>
<dbReference type="Gene3D" id="3.90.660.20">
    <property type="entry name" value="Protoporphyrinogen oxidase, mitochondrial, domain 2"/>
    <property type="match status" value="1"/>
</dbReference>
<reference evidence="2 3" key="1">
    <citation type="submission" date="2019-06" db="EMBL/GenBank/DDBJ databases">
        <title>Sequencing the genomes of 1000 actinobacteria strains.</title>
        <authorList>
            <person name="Klenk H.-P."/>
        </authorList>
    </citation>
    <scope>NUCLEOTIDE SEQUENCE [LARGE SCALE GENOMIC DNA]</scope>
    <source>
        <strain evidence="2 3">DSM 45671</strain>
    </source>
</reference>
<evidence type="ECO:0000313" key="2">
    <source>
        <dbReference type="EMBL" id="TWF76859.1"/>
    </source>
</evidence>
<comment type="caution">
    <text evidence="2">The sequence shown here is derived from an EMBL/GenBank/DDBJ whole genome shotgun (WGS) entry which is preliminary data.</text>
</comment>
<feature type="domain" description="Amine oxidase" evidence="1">
    <location>
        <begin position="15"/>
        <end position="435"/>
    </location>
</feature>
<evidence type="ECO:0000313" key="3">
    <source>
        <dbReference type="Proteomes" id="UP000321261"/>
    </source>
</evidence>